<accession>A0A250X7M5</accession>
<evidence type="ECO:0000256" key="2">
    <source>
        <dbReference type="SAM" id="SignalP"/>
    </source>
</evidence>
<comment type="caution">
    <text evidence="3">The sequence shown here is derived from an EMBL/GenBank/DDBJ whole genome shotgun (WGS) entry which is preliminary data.</text>
</comment>
<proteinExistence type="predicted"/>
<dbReference type="EMBL" id="BEGY01000038">
    <property type="protein sequence ID" value="GAX79067.1"/>
    <property type="molecule type" value="Genomic_DNA"/>
</dbReference>
<organism evidence="3 4">
    <name type="scientific">Chlamydomonas eustigma</name>
    <dbReference type="NCBI Taxonomy" id="1157962"/>
    <lineage>
        <taxon>Eukaryota</taxon>
        <taxon>Viridiplantae</taxon>
        <taxon>Chlorophyta</taxon>
        <taxon>core chlorophytes</taxon>
        <taxon>Chlorophyceae</taxon>
        <taxon>CS clade</taxon>
        <taxon>Chlamydomonadales</taxon>
        <taxon>Chlamydomonadaceae</taxon>
        <taxon>Chlamydomonas</taxon>
    </lineage>
</organism>
<feature type="chain" id="PRO_5012806641" description="Glycosyl transferase family 1 domain-containing protein" evidence="2">
    <location>
        <begin position="26"/>
        <end position="467"/>
    </location>
</feature>
<dbReference type="AlphaFoldDB" id="A0A250X7M5"/>
<reference evidence="3 4" key="1">
    <citation type="submission" date="2017-08" db="EMBL/GenBank/DDBJ databases">
        <title>Acidophilic green algal genome provides insights into adaptation to an acidic environment.</title>
        <authorList>
            <person name="Hirooka S."/>
            <person name="Hirose Y."/>
            <person name="Kanesaki Y."/>
            <person name="Higuchi S."/>
            <person name="Fujiwara T."/>
            <person name="Onuma R."/>
            <person name="Era A."/>
            <person name="Ohbayashi R."/>
            <person name="Uzuka A."/>
            <person name="Nozaki H."/>
            <person name="Yoshikawa H."/>
            <person name="Miyagishima S.Y."/>
        </authorList>
    </citation>
    <scope>NUCLEOTIDE SEQUENCE [LARGE SCALE GENOMIC DNA]</scope>
    <source>
        <strain evidence="3 4">NIES-2499</strain>
    </source>
</reference>
<evidence type="ECO:0000313" key="3">
    <source>
        <dbReference type="EMBL" id="GAX79067.1"/>
    </source>
</evidence>
<feature type="region of interest" description="Disordered" evidence="1">
    <location>
        <begin position="252"/>
        <end position="285"/>
    </location>
</feature>
<evidence type="ECO:0000256" key="1">
    <source>
        <dbReference type="SAM" id="MobiDB-lite"/>
    </source>
</evidence>
<evidence type="ECO:0000313" key="4">
    <source>
        <dbReference type="Proteomes" id="UP000232323"/>
    </source>
</evidence>
<sequence length="467" mass="50998">MHISCCIPSILILLTTALVCTSSNALSQQIQVAIVNDIAGHFEVLAGVTQVIRGLKTVPHIFYTGRVDAPDSLGLKPWLGAESKHQGPLPEWHALRLDNWRSLEMTAKVVICISAEMAPKVCQDLVDKLKPMILVLWVHRADTATATSKILGIHDSYKLVALAPHVATLAERRMKQPVSWNMPLAMYRAEEFSGTCKSLSCLKGFVVQGALRKYRNKVTGGFTRNYTHLWERMVEMKRAMLVTGGRSTASVLDTGGRSTASTASVLDTGGRSTASTASVLDTGGKSTASTASAAALSSMKTALGEQLAGNQAAAVAGSRVRGVEVCVLGKGGMREQLGIPAEVDADVEYLERLPYPEFWGRIYRSFALVPAFGMPVYYESRISSTIIASLITGVPLIAEQRLLDTYTFFTPEHVFLRKEGEDEVAAMYRIMGMPEEEIMFKRASILTLAHHLQTQSATFFQEIMQNL</sequence>
<protein>
    <recommendedName>
        <fullName evidence="5">Glycosyl transferase family 1 domain-containing protein</fullName>
    </recommendedName>
</protein>
<keyword evidence="4" id="KW-1185">Reference proteome</keyword>
<dbReference type="OrthoDB" id="549336at2759"/>
<name>A0A250X7M5_9CHLO</name>
<gene>
    <name evidence="3" type="ORF">CEUSTIGMA_g6507.t1</name>
</gene>
<evidence type="ECO:0008006" key="5">
    <source>
        <dbReference type="Google" id="ProtNLM"/>
    </source>
</evidence>
<dbReference type="Proteomes" id="UP000232323">
    <property type="component" value="Unassembled WGS sequence"/>
</dbReference>
<feature type="compositionally biased region" description="Polar residues" evidence="1">
    <location>
        <begin position="252"/>
        <end position="279"/>
    </location>
</feature>
<feature type="signal peptide" evidence="2">
    <location>
        <begin position="1"/>
        <end position="25"/>
    </location>
</feature>
<keyword evidence="2" id="KW-0732">Signal</keyword>